<name>A0A931CZS4_9PSED</name>
<proteinExistence type="predicted"/>
<keyword evidence="1" id="KW-0732">Signal</keyword>
<accession>A0A931CZS4</accession>
<comment type="caution">
    <text evidence="2">The sequence shown here is derived from an EMBL/GenBank/DDBJ whole genome shotgun (WGS) entry which is preliminary data.</text>
</comment>
<dbReference type="InterPro" id="IPR058087">
    <property type="entry name" value="XAC2610_dom"/>
</dbReference>
<evidence type="ECO:0000313" key="3">
    <source>
        <dbReference type="Proteomes" id="UP000596932"/>
    </source>
</evidence>
<protein>
    <submittedName>
        <fullName evidence="2">Nitrite reductase</fullName>
    </submittedName>
</protein>
<sequence length="419" mass="46704">MPSMRNFPVLLVLITTLCIPARHVSATEATAASVEFPVWSHSFVGTLGSKQVELSLSRVADNLSGTYCYQPCSNQTRIQLVLEGQMQGAGAELIERDRTNQAATTGIWKIDSLQDGITGTWLSPDGKRRLALALRRYEAEGDLQVRFSYETRLLADGLPEPEGDGCPTPPLVSAIRLYKDGVLQQTLETESQGTCSIFTPVLFDANFDGWPDLSIAQFLPAGPNIPHQTWLYDPVTGRFVDAPATLQGITSPDFDPEHQIVYSFWRASCCEHGVSIYRWRGDELEEVDSQSSYFLPVMVGGTRRLCYVAPGYREGFIEYSGRVEQSADGRLRLHQIDPNTCEIDDWTFLHRTHIDIWKPAKPGEKPLLLRSESVVWKSTETSAGQRYCPEVPYFDDGRIVRMLLSDDPDSCSADDPASD</sequence>
<feature type="chain" id="PRO_5036866147" evidence="1">
    <location>
        <begin position="27"/>
        <end position="419"/>
    </location>
</feature>
<evidence type="ECO:0000256" key="1">
    <source>
        <dbReference type="SAM" id="SignalP"/>
    </source>
</evidence>
<keyword evidence="3" id="KW-1185">Reference proteome</keyword>
<gene>
    <name evidence="2" type="ORF">H3221_07570</name>
</gene>
<feature type="signal peptide" evidence="1">
    <location>
        <begin position="1"/>
        <end position="26"/>
    </location>
</feature>
<dbReference type="NCBIfam" id="NF047539">
    <property type="entry name" value="XAC2610_fam"/>
    <property type="match status" value="1"/>
</dbReference>
<dbReference type="Proteomes" id="UP000596932">
    <property type="component" value="Unassembled WGS sequence"/>
</dbReference>
<evidence type="ECO:0000313" key="2">
    <source>
        <dbReference type="EMBL" id="MBG0834974.1"/>
    </source>
</evidence>
<dbReference type="SUPFAM" id="SSF82171">
    <property type="entry name" value="DPP6 N-terminal domain-like"/>
    <property type="match status" value="1"/>
</dbReference>
<dbReference type="RefSeq" id="WP_196474535.1">
    <property type="nucleotide sequence ID" value="NZ_JACFYX020000008.1"/>
</dbReference>
<dbReference type="AlphaFoldDB" id="A0A931CZS4"/>
<reference evidence="2" key="1">
    <citation type="submission" date="2020-07" db="EMBL/GenBank/DDBJ databases">
        <title>Pseudomonas chaetoceroseae sp. nov., a new member of the Pseudomonas oleovorans group isolated from a culture of Chaetoceros calcitrans.</title>
        <authorList>
            <person name="Girard L."/>
            <person name="Lood C."/>
            <person name="De Mot R."/>
            <person name="Baudart J."/>
        </authorList>
    </citation>
    <scope>NUCLEOTIDE SEQUENCE</scope>
    <source>
        <strain evidence="2">536</strain>
    </source>
</reference>
<organism evidence="2 3">
    <name type="scientific">Pseudomonas chaetocerotis</name>
    <dbReference type="NCBI Taxonomy" id="2758695"/>
    <lineage>
        <taxon>Bacteria</taxon>
        <taxon>Pseudomonadati</taxon>
        <taxon>Pseudomonadota</taxon>
        <taxon>Gammaproteobacteria</taxon>
        <taxon>Pseudomonadales</taxon>
        <taxon>Pseudomonadaceae</taxon>
        <taxon>Pseudomonas</taxon>
    </lineage>
</organism>
<dbReference type="EMBL" id="JACFYX010000005">
    <property type="protein sequence ID" value="MBG0834974.1"/>
    <property type="molecule type" value="Genomic_DNA"/>
</dbReference>